<gene>
    <name evidence="8" type="ORF">Ahy_B08g093456</name>
</gene>
<keyword evidence="9" id="KW-1185">Reference proteome</keyword>
<feature type="compositionally biased region" description="Gly residues" evidence="5">
    <location>
        <begin position="1"/>
        <end position="10"/>
    </location>
</feature>
<reference evidence="8 9" key="1">
    <citation type="submission" date="2019-01" db="EMBL/GenBank/DDBJ databases">
        <title>Sequencing of cultivated peanut Arachis hypogaea provides insights into genome evolution and oil improvement.</title>
        <authorList>
            <person name="Chen X."/>
        </authorList>
    </citation>
    <scope>NUCLEOTIDE SEQUENCE [LARGE SCALE GENOMIC DNA]</scope>
    <source>
        <strain evidence="9">cv. Fuhuasheng</strain>
        <tissue evidence="8">Leaves</tissue>
    </source>
</reference>
<feature type="region of interest" description="Disordered" evidence="5">
    <location>
        <begin position="1"/>
        <end position="27"/>
    </location>
</feature>
<dbReference type="AlphaFoldDB" id="A0A444Y680"/>
<feature type="transmembrane region" description="Helical" evidence="6">
    <location>
        <begin position="126"/>
        <end position="146"/>
    </location>
</feature>
<dbReference type="PANTHER" id="PTHR33248">
    <property type="entry name" value="ZINC ION-BINDING PROTEIN"/>
    <property type="match status" value="1"/>
</dbReference>
<sequence length="149" mass="16661">MEAGNGGRSGGVSFPSNGSNGSSASMRTRRKTHGESCFCGLKDVIKKSGTTENSDRLFHECPRYRKGSHCNYFKWVDDDDYQGVTEGGTKKDYQTDLQVESDYDEWRLKVAWRLGSLEAEVKALKLLIIFMFVVVVINVILCCLLCSSK</sequence>
<organism evidence="8 9">
    <name type="scientific">Arachis hypogaea</name>
    <name type="common">Peanut</name>
    <dbReference type="NCBI Taxonomy" id="3818"/>
    <lineage>
        <taxon>Eukaryota</taxon>
        <taxon>Viridiplantae</taxon>
        <taxon>Streptophyta</taxon>
        <taxon>Embryophyta</taxon>
        <taxon>Tracheophyta</taxon>
        <taxon>Spermatophyta</taxon>
        <taxon>Magnoliopsida</taxon>
        <taxon>eudicotyledons</taxon>
        <taxon>Gunneridae</taxon>
        <taxon>Pentapetalae</taxon>
        <taxon>rosids</taxon>
        <taxon>fabids</taxon>
        <taxon>Fabales</taxon>
        <taxon>Fabaceae</taxon>
        <taxon>Papilionoideae</taxon>
        <taxon>50 kb inversion clade</taxon>
        <taxon>dalbergioids sensu lato</taxon>
        <taxon>Dalbergieae</taxon>
        <taxon>Pterocarpus clade</taxon>
        <taxon>Arachis</taxon>
    </lineage>
</organism>
<evidence type="ECO:0000313" key="8">
    <source>
        <dbReference type="EMBL" id="RYQ97413.1"/>
    </source>
</evidence>
<keyword evidence="3" id="KW-0862">Zinc</keyword>
<accession>A0A444Y680</accession>
<dbReference type="InterPro" id="IPR010666">
    <property type="entry name" value="Znf_GRF"/>
</dbReference>
<protein>
    <recommendedName>
        <fullName evidence="7">GRF-type domain-containing protein</fullName>
    </recommendedName>
</protein>
<evidence type="ECO:0000256" key="3">
    <source>
        <dbReference type="ARBA" id="ARBA00022833"/>
    </source>
</evidence>
<dbReference type="GO" id="GO:0008270">
    <property type="term" value="F:zinc ion binding"/>
    <property type="evidence" value="ECO:0007669"/>
    <property type="project" value="UniProtKB-KW"/>
</dbReference>
<evidence type="ECO:0000313" key="9">
    <source>
        <dbReference type="Proteomes" id="UP000289738"/>
    </source>
</evidence>
<dbReference type="PROSITE" id="PS51999">
    <property type="entry name" value="ZF_GRF"/>
    <property type="match status" value="1"/>
</dbReference>
<evidence type="ECO:0000259" key="7">
    <source>
        <dbReference type="PROSITE" id="PS51999"/>
    </source>
</evidence>
<evidence type="ECO:0000256" key="4">
    <source>
        <dbReference type="PROSITE-ProRule" id="PRU01343"/>
    </source>
</evidence>
<keyword evidence="6" id="KW-1133">Transmembrane helix</keyword>
<dbReference type="Proteomes" id="UP000289738">
    <property type="component" value="Chromosome B08"/>
</dbReference>
<proteinExistence type="predicted"/>
<comment type="caution">
    <text evidence="8">The sequence shown here is derived from an EMBL/GenBank/DDBJ whole genome shotgun (WGS) entry which is preliminary data.</text>
</comment>
<dbReference type="Pfam" id="PF06839">
    <property type="entry name" value="Zn_ribbon_GRF"/>
    <property type="match status" value="1"/>
</dbReference>
<keyword evidence="1" id="KW-0479">Metal-binding</keyword>
<evidence type="ECO:0000256" key="1">
    <source>
        <dbReference type="ARBA" id="ARBA00022723"/>
    </source>
</evidence>
<keyword evidence="6" id="KW-0472">Membrane</keyword>
<evidence type="ECO:0000256" key="6">
    <source>
        <dbReference type="SAM" id="Phobius"/>
    </source>
</evidence>
<dbReference type="EMBL" id="SDMP01000018">
    <property type="protein sequence ID" value="RYQ97413.1"/>
    <property type="molecule type" value="Genomic_DNA"/>
</dbReference>
<name>A0A444Y680_ARAHY</name>
<feature type="compositionally biased region" description="Polar residues" evidence="5">
    <location>
        <begin position="14"/>
        <end position="26"/>
    </location>
</feature>
<keyword evidence="6" id="KW-0812">Transmembrane</keyword>
<feature type="domain" description="GRF-type" evidence="7">
    <location>
        <begin position="37"/>
        <end position="79"/>
    </location>
</feature>
<keyword evidence="2 4" id="KW-0863">Zinc-finger</keyword>
<evidence type="ECO:0000256" key="2">
    <source>
        <dbReference type="ARBA" id="ARBA00022771"/>
    </source>
</evidence>
<evidence type="ECO:0000256" key="5">
    <source>
        <dbReference type="SAM" id="MobiDB-lite"/>
    </source>
</evidence>